<accession>A0A8S5PS56</accession>
<dbReference type="EMBL" id="BK015491">
    <property type="protein sequence ID" value="DAE09714.1"/>
    <property type="molecule type" value="Genomic_DNA"/>
</dbReference>
<protein>
    <submittedName>
        <fullName evidence="1">Uncharacterized protein</fullName>
    </submittedName>
</protein>
<reference evidence="1" key="1">
    <citation type="journal article" date="2021" name="Proc. Natl. Acad. Sci. U.S.A.">
        <title>A Catalog of Tens of Thousands of Viruses from Human Metagenomes Reveals Hidden Associations with Chronic Diseases.</title>
        <authorList>
            <person name="Tisza M.J."/>
            <person name="Buck C.B."/>
        </authorList>
    </citation>
    <scope>NUCLEOTIDE SEQUENCE</scope>
    <source>
        <strain evidence="1">CtjhW4</strain>
    </source>
</reference>
<evidence type="ECO:0000313" key="1">
    <source>
        <dbReference type="EMBL" id="DAE09714.1"/>
    </source>
</evidence>
<name>A0A8S5PS56_9CAUD</name>
<sequence>MCTSKSCAEIGTKLKSLIFFSIHFKRGIFFI</sequence>
<proteinExistence type="predicted"/>
<organism evidence="1">
    <name type="scientific">Myoviridae sp. ctjhW4</name>
    <dbReference type="NCBI Taxonomy" id="2825162"/>
    <lineage>
        <taxon>Viruses</taxon>
        <taxon>Duplodnaviria</taxon>
        <taxon>Heunggongvirae</taxon>
        <taxon>Uroviricota</taxon>
        <taxon>Caudoviricetes</taxon>
    </lineage>
</organism>